<feature type="domain" description="HTH marR-type" evidence="4">
    <location>
        <begin position="45"/>
        <end position="178"/>
    </location>
</feature>
<organism evidence="5 6">
    <name type="scientific">Emcibacter nanhaiensis</name>
    <dbReference type="NCBI Taxonomy" id="1505037"/>
    <lineage>
        <taxon>Bacteria</taxon>
        <taxon>Pseudomonadati</taxon>
        <taxon>Pseudomonadota</taxon>
        <taxon>Alphaproteobacteria</taxon>
        <taxon>Emcibacterales</taxon>
        <taxon>Emcibacteraceae</taxon>
        <taxon>Emcibacter</taxon>
    </lineage>
</organism>
<dbReference type="GO" id="GO:0003677">
    <property type="term" value="F:DNA binding"/>
    <property type="evidence" value="ECO:0007669"/>
    <property type="project" value="UniProtKB-KW"/>
</dbReference>
<dbReference type="InterPro" id="IPR036390">
    <property type="entry name" value="WH_DNA-bd_sf"/>
</dbReference>
<evidence type="ECO:0000313" key="5">
    <source>
        <dbReference type="EMBL" id="TPD60200.1"/>
    </source>
</evidence>
<proteinExistence type="predicted"/>
<dbReference type="PANTHER" id="PTHR42756">
    <property type="entry name" value="TRANSCRIPTIONAL REGULATOR, MARR"/>
    <property type="match status" value="1"/>
</dbReference>
<dbReference type="SMART" id="SM00347">
    <property type="entry name" value="HTH_MARR"/>
    <property type="match status" value="1"/>
</dbReference>
<evidence type="ECO:0000256" key="2">
    <source>
        <dbReference type="ARBA" id="ARBA00023125"/>
    </source>
</evidence>
<reference evidence="6" key="1">
    <citation type="submission" date="2019-06" db="EMBL/GenBank/DDBJ databases">
        <title>The complete genome of Emcibacter congregatus ZYLT.</title>
        <authorList>
            <person name="Zhao Z."/>
        </authorList>
    </citation>
    <scope>NUCLEOTIDE SEQUENCE [LARGE SCALE GENOMIC DNA]</scope>
    <source>
        <strain evidence="6">MCCC 1A06723</strain>
    </source>
</reference>
<protein>
    <submittedName>
        <fullName evidence="5">MarR family transcriptional regulator</fullName>
    </submittedName>
</protein>
<evidence type="ECO:0000313" key="6">
    <source>
        <dbReference type="Proteomes" id="UP000319148"/>
    </source>
</evidence>
<name>A0A501PIA4_9PROT</name>
<keyword evidence="2" id="KW-0238">DNA-binding</keyword>
<dbReference type="PANTHER" id="PTHR42756:SF1">
    <property type="entry name" value="TRANSCRIPTIONAL REPRESSOR OF EMRAB OPERON"/>
    <property type="match status" value="1"/>
</dbReference>
<keyword evidence="1" id="KW-0805">Transcription regulation</keyword>
<dbReference type="Proteomes" id="UP000319148">
    <property type="component" value="Unassembled WGS sequence"/>
</dbReference>
<dbReference type="Gene3D" id="1.10.10.10">
    <property type="entry name" value="Winged helix-like DNA-binding domain superfamily/Winged helix DNA-binding domain"/>
    <property type="match status" value="1"/>
</dbReference>
<dbReference type="SUPFAM" id="SSF46785">
    <property type="entry name" value="Winged helix' DNA-binding domain"/>
    <property type="match status" value="1"/>
</dbReference>
<dbReference type="Pfam" id="PF01047">
    <property type="entry name" value="MarR"/>
    <property type="match status" value="1"/>
</dbReference>
<dbReference type="GO" id="GO:0003700">
    <property type="term" value="F:DNA-binding transcription factor activity"/>
    <property type="evidence" value="ECO:0007669"/>
    <property type="project" value="InterPro"/>
</dbReference>
<dbReference type="PROSITE" id="PS01117">
    <property type="entry name" value="HTH_MARR_1"/>
    <property type="match status" value="1"/>
</dbReference>
<dbReference type="InterPro" id="IPR023187">
    <property type="entry name" value="Tscrpt_reg_MarR-type_CS"/>
</dbReference>
<dbReference type="EMBL" id="VFIY01000008">
    <property type="protein sequence ID" value="TPD60200.1"/>
    <property type="molecule type" value="Genomic_DNA"/>
</dbReference>
<dbReference type="OrthoDB" id="582199at2"/>
<evidence type="ECO:0000256" key="1">
    <source>
        <dbReference type="ARBA" id="ARBA00023015"/>
    </source>
</evidence>
<dbReference type="PROSITE" id="PS50995">
    <property type="entry name" value="HTH_MARR_2"/>
    <property type="match status" value="1"/>
</dbReference>
<keyword evidence="3" id="KW-0804">Transcription</keyword>
<dbReference type="RefSeq" id="WP_139940610.1">
    <property type="nucleotide sequence ID" value="NZ_JBHSYP010000027.1"/>
</dbReference>
<keyword evidence="6" id="KW-1185">Reference proteome</keyword>
<sequence>MNNEHSPALNNEEDSVSEELKSELLKFERDNYNKYYVDGSIDDILFKFTRAMVFSSRKWRKHLDEKLRSIDQSQARWETLFVLSFSNSNISQRELAKMISIEAPTMVRMLDKLAKDGLIERIPDKNDKRLVINKITKKGLEVVNELKELTDSFRMQILHEIPLREIEQGTLLLMRIARRLDKIKEVEGNNSE</sequence>
<gene>
    <name evidence="5" type="ORF">FIV46_09090</name>
</gene>
<accession>A0A501PIA4</accession>
<evidence type="ECO:0000256" key="3">
    <source>
        <dbReference type="ARBA" id="ARBA00023163"/>
    </source>
</evidence>
<dbReference type="InterPro" id="IPR000835">
    <property type="entry name" value="HTH_MarR-typ"/>
</dbReference>
<dbReference type="PRINTS" id="PR00598">
    <property type="entry name" value="HTHMARR"/>
</dbReference>
<dbReference type="InterPro" id="IPR036388">
    <property type="entry name" value="WH-like_DNA-bd_sf"/>
</dbReference>
<evidence type="ECO:0000259" key="4">
    <source>
        <dbReference type="PROSITE" id="PS50995"/>
    </source>
</evidence>
<dbReference type="AlphaFoldDB" id="A0A501PIA4"/>
<comment type="caution">
    <text evidence="5">The sequence shown here is derived from an EMBL/GenBank/DDBJ whole genome shotgun (WGS) entry which is preliminary data.</text>
</comment>